<evidence type="ECO:0000313" key="4">
    <source>
        <dbReference type="Proteomes" id="UP001595839"/>
    </source>
</evidence>
<keyword evidence="1" id="KW-1133">Transmembrane helix</keyword>
<feature type="transmembrane region" description="Helical" evidence="1">
    <location>
        <begin position="506"/>
        <end position="525"/>
    </location>
</feature>
<dbReference type="SUPFAM" id="SSF52540">
    <property type="entry name" value="P-loop containing nucleoside triphosphate hydrolases"/>
    <property type="match status" value="1"/>
</dbReference>
<feature type="domain" description="NACHT" evidence="2">
    <location>
        <begin position="153"/>
        <end position="267"/>
    </location>
</feature>
<dbReference type="Proteomes" id="UP001595839">
    <property type="component" value="Unassembled WGS sequence"/>
</dbReference>
<dbReference type="PROSITE" id="PS50837">
    <property type="entry name" value="NACHT"/>
    <property type="match status" value="1"/>
</dbReference>
<accession>A0ABV9B371</accession>
<name>A0ABV9B371_9ACTN</name>
<sequence length="978" mass="105668">MYRNGRVGGSLKRWRRHGIWLGAVAVTGTVLFVAQRGGELDETASLTAVLGFGLSAIGLAVNLWRESAASERADETSSLERLQQLADRLASAVQEQWQAEWRLRRLQDPSPLQVQWSPAEAWLVDESDGTGQAAESEDQLEGVSAAFDAVPSRRIVVLGSPGSGKTVLAVRFTLDRLAHRASGDPVPVVFPLSGWQPERERLRDWMATYLRTTYPGAHWSRELLHASLVLPVLDGLDEMPESSWGAALHRLNAELDPGQGVLLTCRTQTYAKAVETGDVFTQAAVIELQPLAFASASGYLVRTARPVRGADGQRTTLWDPVLAHLRAHADTPLGRALRLVLSTPLMVAMARAVYGDTGKDPADLLEERFADPAVLEQHLLEAFVPAAFTDSPYAERARDWLGYLAASMQRRSTRRLAWWQLRLELPWPLRRLGPILLLGCAAVVLSTVMALARGVFTEGLWTPASDLPLVMSVFIGGVCLGYLALSGRPAAVRAGAWEGRQVARDVLFLAATAALAGMAVGFTTHTDLTTGSWSLPITFGDMGSLAMAAACGLATATALAVLGIVGDPFPLYTPLARRPLVRAVVIVLLTALLALLVTSIFSLPLTWSAVAAALAAVLVAAGLYDRQSSAAGAASPPAAGRRRRRRLLRALLRGLTAGLLAGLCLGSAFGIAAATTLSIRGARHADFPHGTPHRLPDGTRYVITADGWRHGLHSDGDRYLRTPGPVDGVVEEYEDGTRYARAAASLDEATRCSADRCTPFHGPIELHVRKPDEYPEIRLPNGTYADDYDLVDRLPPARSRDWLLTAPPSALFGIMMDLALTVGVALGLVSGLTSAIHTWLVSPADTARAVSPQAGLRTDRTTAITRGVTLTVLSYLITTGLVILPIGSERESGYLLFALLPWLFVGPLAICLSAWGWFLVTRLWLSTTGRLPWHLMDFLDEAHERGVLRQAGATYEFRHARLQEHLAASTQQQSLLQT</sequence>
<feature type="transmembrane region" description="Helical" evidence="1">
    <location>
        <begin position="545"/>
        <end position="568"/>
    </location>
</feature>
<dbReference type="InterPro" id="IPR007111">
    <property type="entry name" value="NACHT_NTPase"/>
</dbReference>
<evidence type="ECO:0000256" key="1">
    <source>
        <dbReference type="SAM" id="Phobius"/>
    </source>
</evidence>
<evidence type="ECO:0000313" key="3">
    <source>
        <dbReference type="EMBL" id="MFC4506102.1"/>
    </source>
</evidence>
<gene>
    <name evidence="3" type="ORF">ACFPIH_42800</name>
</gene>
<dbReference type="Pfam" id="PF05729">
    <property type="entry name" value="NACHT"/>
    <property type="match status" value="1"/>
</dbReference>
<reference evidence="4" key="1">
    <citation type="journal article" date="2019" name="Int. J. Syst. Evol. Microbiol.">
        <title>The Global Catalogue of Microorganisms (GCM) 10K type strain sequencing project: providing services to taxonomists for standard genome sequencing and annotation.</title>
        <authorList>
            <consortium name="The Broad Institute Genomics Platform"/>
            <consortium name="The Broad Institute Genome Sequencing Center for Infectious Disease"/>
            <person name="Wu L."/>
            <person name="Ma J."/>
        </authorList>
    </citation>
    <scope>NUCLEOTIDE SEQUENCE [LARGE SCALE GENOMIC DNA]</scope>
    <source>
        <strain evidence="4">CGMCC 4.7177</strain>
    </source>
</reference>
<keyword evidence="4" id="KW-1185">Reference proteome</keyword>
<feature type="transmembrane region" description="Helical" evidence="1">
    <location>
        <begin position="467"/>
        <end position="485"/>
    </location>
</feature>
<feature type="transmembrane region" description="Helical" evidence="1">
    <location>
        <begin position="607"/>
        <end position="624"/>
    </location>
</feature>
<proteinExistence type="predicted"/>
<protein>
    <submittedName>
        <fullName evidence="3">NACHT domain-containing protein</fullName>
    </submittedName>
</protein>
<feature type="transmembrane region" description="Helical" evidence="1">
    <location>
        <begin position="20"/>
        <end position="38"/>
    </location>
</feature>
<feature type="transmembrane region" description="Helical" evidence="1">
    <location>
        <begin position="435"/>
        <end position="455"/>
    </location>
</feature>
<organism evidence="3 4">
    <name type="scientific">Streptomyces vulcanius</name>
    <dbReference type="NCBI Taxonomy" id="1441876"/>
    <lineage>
        <taxon>Bacteria</taxon>
        <taxon>Bacillati</taxon>
        <taxon>Actinomycetota</taxon>
        <taxon>Actinomycetes</taxon>
        <taxon>Kitasatosporales</taxon>
        <taxon>Streptomycetaceae</taxon>
        <taxon>Streptomyces</taxon>
    </lineage>
</organism>
<feature type="transmembrane region" description="Helical" evidence="1">
    <location>
        <begin position="650"/>
        <end position="674"/>
    </location>
</feature>
<dbReference type="Gene3D" id="3.40.50.300">
    <property type="entry name" value="P-loop containing nucleotide triphosphate hydrolases"/>
    <property type="match status" value="1"/>
</dbReference>
<evidence type="ECO:0000259" key="2">
    <source>
        <dbReference type="PROSITE" id="PS50837"/>
    </source>
</evidence>
<dbReference type="InterPro" id="IPR027417">
    <property type="entry name" value="P-loop_NTPase"/>
</dbReference>
<keyword evidence="1" id="KW-0472">Membrane</keyword>
<feature type="transmembrane region" description="Helical" evidence="1">
    <location>
        <begin position="867"/>
        <end position="888"/>
    </location>
</feature>
<dbReference type="RefSeq" id="WP_381183733.1">
    <property type="nucleotide sequence ID" value="NZ_JBHSFK010000040.1"/>
</dbReference>
<feature type="transmembrane region" description="Helical" evidence="1">
    <location>
        <begin position="894"/>
        <end position="920"/>
    </location>
</feature>
<keyword evidence="1" id="KW-0812">Transmembrane</keyword>
<dbReference type="EMBL" id="JBHSFK010000040">
    <property type="protein sequence ID" value="MFC4506102.1"/>
    <property type="molecule type" value="Genomic_DNA"/>
</dbReference>
<feature type="transmembrane region" description="Helical" evidence="1">
    <location>
        <begin position="580"/>
        <end position="601"/>
    </location>
</feature>
<comment type="caution">
    <text evidence="3">The sequence shown here is derived from an EMBL/GenBank/DDBJ whole genome shotgun (WGS) entry which is preliminary data.</text>
</comment>
<feature type="transmembrane region" description="Helical" evidence="1">
    <location>
        <begin position="44"/>
        <end position="64"/>
    </location>
</feature>